<evidence type="ECO:0000259" key="3">
    <source>
        <dbReference type="PROSITE" id="PS51175"/>
    </source>
</evidence>
<keyword evidence="5" id="KW-1185">Reference proteome</keyword>
<dbReference type="EMBL" id="BMVP01000017">
    <property type="protein sequence ID" value="GHB79769.1"/>
    <property type="molecule type" value="Genomic_DNA"/>
</dbReference>
<feature type="compositionally biased region" description="Gly residues" evidence="1">
    <location>
        <begin position="38"/>
        <end position="54"/>
    </location>
</feature>
<protein>
    <recommendedName>
        <fullName evidence="3">CBM6 domain-containing protein</fullName>
    </recommendedName>
</protein>
<dbReference type="RefSeq" id="WP_190187186.1">
    <property type="nucleotide sequence ID" value="NZ_BMVP01000017.1"/>
</dbReference>
<evidence type="ECO:0000313" key="5">
    <source>
        <dbReference type="Proteomes" id="UP000642673"/>
    </source>
</evidence>
<gene>
    <name evidence="4" type="ORF">GCM10010347_57900</name>
</gene>
<feature type="region of interest" description="Disordered" evidence="1">
    <location>
        <begin position="165"/>
        <end position="222"/>
    </location>
</feature>
<evidence type="ECO:0000313" key="4">
    <source>
        <dbReference type="EMBL" id="GHB79769.1"/>
    </source>
</evidence>
<dbReference type="PROSITE" id="PS51175">
    <property type="entry name" value="CBM6"/>
    <property type="match status" value="1"/>
</dbReference>
<feature type="domain" description="CBM6" evidence="3">
    <location>
        <begin position="209"/>
        <end position="343"/>
    </location>
</feature>
<dbReference type="Gene3D" id="2.60.120.260">
    <property type="entry name" value="Galactose-binding domain-like"/>
    <property type="match status" value="1"/>
</dbReference>
<dbReference type="SUPFAM" id="SSF49785">
    <property type="entry name" value="Galactose-binding domain-like"/>
    <property type="match status" value="1"/>
</dbReference>
<feature type="compositionally biased region" description="Pro residues" evidence="1">
    <location>
        <begin position="194"/>
        <end position="206"/>
    </location>
</feature>
<keyword evidence="2" id="KW-0812">Transmembrane</keyword>
<organism evidence="4 5">
    <name type="scientific">Streptomyces cirratus</name>
    <dbReference type="NCBI Taxonomy" id="68187"/>
    <lineage>
        <taxon>Bacteria</taxon>
        <taxon>Bacillati</taxon>
        <taxon>Actinomycetota</taxon>
        <taxon>Actinomycetes</taxon>
        <taxon>Kitasatosporales</taxon>
        <taxon>Streptomycetaceae</taxon>
        <taxon>Streptomyces</taxon>
    </lineage>
</organism>
<evidence type="ECO:0000256" key="1">
    <source>
        <dbReference type="SAM" id="MobiDB-lite"/>
    </source>
</evidence>
<reference evidence="5" key="1">
    <citation type="journal article" date="2019" name="Int. J. Syst. Evol. Microbiol.">
        <title>The Global Catalogue of Microorganisms (GCM) 10K type strain sequencing project: providing services to taxonomists for standard genome sequencing and annotation.</title>
        <authorList>
            <consortium name="The Broad Institute Genomics Platform"/>
            <consortium name="The Broad Institute Genome Sequencing Center for Infectious Disease"/>
            <person name="Wu L."/>
            <person name="Ma J."/>
        </authorList>
    </citation>
    <scope>NUCLEOTIDE SEQUENCE [LARGE SCALE GENOMIC DNA]</scope>
    <source>
        <strain evidence="5">JCM 4738</strain>
    </source>
</reference>
<evidence type="ECO:0000256" key="2">
    <source>
        <dbReference type="SAM" id="Phobius"/>
    </source>
</evidence>
<keyword evidence="2" id="KW-0472">Membrane</keyword>
<sequence length="347" mass="35295">MTTPANSGPHGGANQPEDEDPFGYLYADGQAAGATPPGSGGGYGYPGPAAGGQAGAQPGVPRTSYNQVRTVGDRRGQRGPVPYQQGPAQQGYQAQYQAPEALQAGGYGVPQQQQQQQQQTHAQPLPGNGGHGGHGGGGGSSRRGLLIAAIAVVAAVAIGIGAALTFGDKGDKDGKGQANGSGKQSAAPKDNSPGPQPSGSPQPSDGPLPKADASGAGMTLTGGAALTSTVPGAKSAGGQYVGNFNQPGAALTWSLDVAKAGQYAVYISYNVPGKDAKTTLTVNDEKQERPINMANFAKAKPGEWDKWTYTYSLVDLKKGPNTVKMSCETGNQCEIIIDQLWLQRPPS</sequence>
<name>A0ABQ3F0J7_9ACTN</name>
<keyword evidence="2" id="KW-1133">Transmembrane helix</keyword>
<feature type="region of interest" description="Disordered" evidence="1">
    <location>
        <begin position="1"/>
        <end position="140"/>
    </location>
</feature>
<feature type="compositionally biased region" description="Gly residues" evidence="1">
    <location>
        <begin position="127"/>
        <end position="140"/>
    </location>
</feature>
<feature type="compositionally biased region" description="Low complexity" evidence="1">
    <location>
        <begin position="82"/>
        <end position="99"/>
    </location>
</feature>
<dbReference type="InterPro" id="IPR008979">
    <property type="entry name" value="Galactose-bd-like_sf"/>
</dbReference>
<proteinExistence type="predicted"/>
<feature type="transmembrane region" description="Helical" evidence="2">
    <location>
        <begin position="145"/>
        <end position="167"/>
    </location>
</feature>
<comment type="caution">
    <text evidence="4">The sequence shown here is derived from an EMBL/GenBank/DDBJ whole genome shotgun (WGS) entry which is preliminary data.</text>
</comment>
<dbReference type="Pfam" id="PF16990">
    <property type="entry name" value="CBM_35"/>
    <property type="match status" value="1"/>
</dbReference>
<dbReference type="Proteomes" id="UP000642673">
    <property type="component" value="Unassembled WGS sequence"/>
</dbReference>
<feature type="compositionally biased region" description="Low complexity" evidence="1">
    <location>
        <begin position="207"/>
        <end position="222"/>
    </location>
</feature>
<accession>A0ABQ3F0J7</accession>
<dbReference type="InterPro" id="IPR005084">
    <property type="entry name" value="CBM6"/>
</dbReference>